<dbReference type="SMR" id="M4FH40"/>
<sequence length="52" mass="5856">MIGEAKDCFQTWTCEGGKKCRDKCMAEYKGIGRCDEITAPIVPPQCNCYYPC</sequence>
<organism evidence="6 7">
    <name type="scientific">Brassica campestris</name>
    <name type="common">Field mustard</name>
    <dbReference type="NCBI Taxonomy" id="3711"/>
    <lineage>
        <taxon>Eukaryota</taxon>
        <taxon>Viridiplantae</taxon>
        <taxon>Streptophyta</taxon>
        <taxon>Embryophyta</taxon>
        <taxon>Tracheophyta</taxon>
        <taxon>Spermatophyta</taxon>
        <taxon>Magnoliopsida</taxon>
        <taxon>eudicotyledons</taxon>
        <taxon>Gunneridae</taxon>
        <taxon>Pentapetalae</taxon>
        <taxon>rosids</taxon>
        <taxon>malvids</taxon>
        <taxon>Brassicales</taxon>
        <taxon>Brassicaceae</taxon>
        <taxon>Brassiceae</taxon>
        <taxon>Brassica</taxon>
    </lineage>
</organism>
<proteinExistence type="inferred from homology"/>
<keyword evidence="3" id="KW-0295">Fungicide</keyword>
<keyword evidence="2" id="KW-0929">Antimicrobial</keyword>
<reference evidence="7" key="2">
    <citation type="journal article" date="2018" name="Hortic Res">
        <title>Improved Brassica rapa reference genome by single-molecule sequencing and chromosome conformation capture technologies.</title>
        <authorList>
            <person name="Zhang L."/>
            <person name="Cai X."/>
            <person name="Wu J."/>
            <person name="Liu M."/>
            <person name="Grob S."/>
            <person name="Cheng F."/>
            <person name="Liang J."/>
            <person name="Cai C."/>
            <person name="Liu Z."/>
            <person name="Liu B."/>
            <person name="Wang F."/>
            <person name="Li S."/>
            <person name="Liu F."/>
            <person name="Li X."/>
            <person name="Cheng L."/>
            <person name="Yang W."/>
            <person name="Li M.H."/>
            <person name="Grossniklaus U."/>
            <person name="Zheng H."/>
            <person name="Wang X."/>
        </authorList>
    </citation>
    <scope>NUCLEOTIDE SEQUENCE [LARGE SCALE GENOMIC DNA]</scope>
    <source>
        <strain evidence="7">cv. Chiifu-401-42</strain>
    </source>
</reference>
<evidence type="ECO:0000256" key="2">
    <source>
        <dbReference type="ARBA" id="ARBA00022529"/>
    </source>
</evidence>
<accession>M4FH40</accession>
<dbReference type="HOGENOM" id="CLU_199292_0_0_1"/>
<dbReference type="Pfam" id="PF07333">
    <property type="entry name" value="SLR1-BP"/>
    <property type="match status" value="1"/>
</dbReference>
<reference evidence="7" key="1">
    <citation type="journal article" date="2011" name="Nat. Genet.">
        <title>The genome of the mesopolyploid crop species Brassica rapa.</title>
        <authorList>
            <consortium name="Brassica rapa Genome Sequencing Project Consortium"/>
            <person name="Wang X."/>
            <person name="Wang H."/>
            <person name="Wang J."/>
            <person name="Sun R."/>
            <person name="Wu J."/>
            <person name="Liu S."/>
            <person name="Bai Y."/>
            <person name="Mun J.H."/>
            <person name="Bancroft I."/>
            <person name="Cheng F."/>
            <person name="Huang S."/>
            <person name="Li X."/>
            <person name="Hua W."/>
            <person name="Wang J."/>
            <person name="Wang X."/>
            <person name="Freeling M."/>
            <person name="Pires J.C."/>
            <person name="Paterson A.H."/>
            <person name="Chalhoub B."/>
            <person name="Wang B."/>
            <person name="Hayward A."/>
            <person name="Sharpe A.G."/>
            <person name="Park B.S."/>
            <person name="Weisshaar B."/>
            <person name="Liu B."/>
            <person name="Li B."/>
            <person name="Liu B."/>
            <person name="Tong C."/>
            <person name="Song C."/>
            <person name="Duran C."/>
            <person name="Peng C."/>
            <person name="Geng C."/>
            <person name="Koh C."/>
            <person name="Lin C."/>
            <person name="Edwards D."/>
            <person name="Mu D."/>
            <person name="Shen D."/>
            <person name="Soumpourou E."/>
            <person name="Li F."/>
            <person name="Fraser F."/>
            <person name="Conant G."/>
            <person name="Lassalle G."/>
            <person name="King G.J."/>
            <person name="Bonnema G."/>
            <person name="Tang H."/>
            <person name="Wang H."/>
            <person name="Belcram H."/>
            <person name="Zhou H."/>
            <person name="Hirakawa H."/>
            <person name="Abe H."/>
            <person name="Guo H."/>
            <person name="Wang H."/>
            <person name="Jin H."/>
            <person name="Parkin I.A."/>
            <person name="Batley J."/>
            <person name="Kim J.S."/>
            <person name="Just J."/>
            <person name="Li J."/>
            <person name="Xu J."/>
            <person name="Deng J."/>
            <person name="Kim J.A."/>
            <person name="Li J."/>
            <person name="Yu J."/>
            <person name="Meng J."/>
            <person name="Wang J."/>
            <person name="Min J."/>
            <person name="Poulain J."/>
            <person name="Wang J."/>
            <person name="Hatakeyama K."/>
            <person name="Wu K."/>
            <person name="Wang L."/>
            <person name="Fang L."/>
            <person name="Trick M."/>
            <person name="Links M.G."/>
            <person name="Zhao M."/>
            <person name="Jin M."/>
            <person name="Ramchiary N."/>
            <person name="Drou N."/>
            <person name="Berkman P.J."/>
            <person name="Cai Q."/>
            <person name="Huang Q."/>
            <person name="Li R."/>
            <person name="Tabata S."/>
            <person name="Cheng S."/>
            <person name="Zhang S."/>
            <person name="Zhang S."/>
            <person name="Huang S."/>
            <person name="Sato S."/>
            <person name="Sun S."/>
            <person name="Kwon S.J."/>
            <person name="Choi S.R."/>
            <person name="Lee T.H."/>
            <person name="Fan W."/>
            <person name="Zhao X."/>
            <person name="Tan X."/>
            <person name="Xu X."/>
            <person name="Wang Y."/>
            <person name="Qiu Y."/>
            <person name="Yin Y."/>
            <person name="Li Y."/>
            <person name="Du Y."/>
            <person name="Liao Y."/>
            <person name="Lim Y."/>
            <person name="Narusaka Y."/>
            <person name="Wang Y."/>
            <person name="Wang Z."/>
            <person name="Li Z."/>
            <person name="Wang Z."/>
            <person name="Xiong Z."/>
            <person name="Zhang Z."/>
        </authorList>
    </citation>
    <scope>NUCLEOTIDE SEQUENCE [LARGE SCALE GENOMIC DNA]</scope>
    <source>
        <strain evidence="7">cv. Chiifu-401-42</strain>
    </source>
</reference>
<dbReference type="Gramene" id="Bra040418.1">
    <property type="protein sequence ID" value="Bra040418.1-P"/>
    <property type="gene ID" value="Bra040418"/>
</dbReference>
<dbReference type="AlphaFoldDB" id="M4FH40"/>
<dbReference type="GO" id="GO:0050832">
    <property type="term" value="P:defense response to fungus"/>
    <property type="evidence" value="ECO:0007669"/>
    <property type="project" value="UniProtKB-KW"/>
</dbReference>
<protein>
    <recommendedName>
        <fullName evidence="8">Defensin-like protein</fullName>
    </recommendedName>
</protein>
<keyword evidence="7" id="KW-1185">Reference proteome</keyword>
<comment type="similarity">
    <text evidence="1">Belongs to the DEFL family.</text>
</comment>
<dbReference type="Proteomes" id="UP000011750">
    <property type="component" value="Unassembled WGS sequence"/>
</dbReference>
<evidence type="ECO:0000256" key="3">
    <source>
        <dbReference type="ARBA" id="ARBA00022577"/>
    </source>
</evidence>
<reference evidence="6" key="3">
    <citation type="submission" date="2023-03" db="UniProtKB">
        <authorList>
            <consortium name="EnsemblPlants"/>
        </authorList>
    </citation>
    <scope>IDENTIFICATION</scope>
    <source>
        <strain evidence="6">cv. Chiifu-401-42</strain>
    </source>
</reference>
<evidence type="ECO:0000256" key="5">
    <source>
        <dbReference type="ARBA" id="ARBA00023157"/>
    </source>
</evidence>
<evidence type="ECO:0000313" key="6">
    <source>
        <dbReference type="EnsemblPlants" id="Bra040418.1-P"/>
    </source>
</evidence>
<evidence type="ECO:0000313" key="7">
    <source>
        <dbReference type="Proteomes" id="UP000011750"/>
    </source>
</evidence>
<dbReference type="OMA" id="SAGNKKM"/>
<keyword evidence="5" id="KW-1015">Disulfide bond</keyword>
<evidence type="ECO:0008006" key="8">
    <source>
        <dbReference type="Google" id="ProtNLM"/>
    </source>
</evidence>
<dbReference type="EnsemblPlants" id="Bra040418.1">
    <property type="protein sequence ID" value="Bra040418.1-P"/>
    <property type="gene ID" value="Bra040418"/>
</dbReference>
<keyword evidence="4" id="KW-0611">Plant defense</keyword>
<dbReference type="InterPro" id="IPR010851">
    <property type="entry name" value="DEFL"/>
</dbReference>
<evidence type="ECO:0000256" key="1">
    <source>
        <dbReference type="ARBA" id="ARBA00006722"/>
    </source>
</evidence>
<name>M4FH40_BRACM</name>
<dbReference type="GO" id="GO:0031640">
    <property type="term" value="P:killing of cells of another organism"/>
    <property type="evidence" value="ECO:0007669"/>
    <property type="project" value="UniProtKB-KW"/>
</dbReference>
<dbReference type="InParanoid" id="M4FH40"/>
<evidence type="ECO:0000256" key="4">
    <source>
        <dbReference type="ARBA" id="ARBA00022821"/>
    </source>
</evidence>